<dbReference type="Proteomes" id="UP000714420">
    <property type="component" value="Unassembled WGS sequence"/>
</dbReference>
<dbReference type="EMBL" id="JABKKF010000002">
    <property type="protein sequence ID" value="NPD91466.1"/>
    <property type="molecule type" value="Genomic_DNA"/>
</dbReference>
<keyword evidence="3" id="KW-1185">Reference proteome</keyword>
<dbReference type="InterPro" id="IPR011990">
    <property type="entry name" value="TPR-like_helical_dom_sf"/>
</dbReference>
<dbReference type="RefSeq" id="WP_172274015.1">
    <property type="nucleotide sequence ID" value="NZ_CASGMU010000002.1"/>
</dbReference>
<dbReference type="InterPro" id="IPR019734">
    <property type="entry name" value="TPR_rpt"/>
</dbReference>
<accession>A0ABX2ANF8</accession>
<keyword evidence="1" id="KW-0802">TPR repeat</keyword>
<protein>
    <submittedName>
        <fullName evidence="2">Tetratricopeptide repeat protein</fullName>
    </submittedName>
</protein>
<dbReference type="Pfam" id="PF13432">
    <property type="entry name" value="TPR_16"/>
    <property type="match status" value="1"/>
</dbReference>
<evidence type="ECO:0000313" key="3">
    <source>
        <dbReference type="Proteomes" id="UP000714420"/>
    </source>
</evidence>
<evidence type="ECO:0000256" key="1">
    <source>
        <dbReference type="PROSITE-ProRule" id="PRU00339"/>
    </source>
</evidence>
<gene>
    <name evidence="2" type="ORF">HPS56_03705</name>
</gene>
<proteinExistence type="predicted"/>
<reference evidence="2 3" key="1">
    <citation type="submission" date="2020-05" db="EMBL/GenBank/DDBJ databases">
        <title>Distinct polysaccharide utilization as determinants for interspecies competition between intestinal Prevotella spp.</title>
        <authorList>
            <person name="Galvez E.J.C."/>
            <person name="Iljazovic A."/>
            <person name="Strowig T."/>
        </authorList>
    </citation>
    <scope>NUCLEOTIDE SEQUENCE [LARGE SCALE GENOMIC DNA]</scope>
    <source>
        <strain evidence="2 3">PMUR</strain>
    </source>
</reference>
<dbReference type="SUPFAM" id="SSF48452">
    <property type="entry name" value="TPR-like"/>
    <property type="match status" value="1"/>
</dbReference>
<organism evidence="2 3">
    <name type="scientific">Xylanibacter muris</name>
    <dbReference type="NCBI Taxonomy" id="2736290"/>
    <lineage>
        <taxon>Bacteria</taxon>
        <taxon>Pseudomonadati</taxon>
        <taxon>Bacteroidota</taxon>
        <taxon>Bacteroidia</taxon>
        <taxon>Bacteroidales</taxon>
        <taxon>Prevotellaceae</taxon>
        <taxon>Xylanibacter</taxon>
    </lineage>
</organism>
<evidence type="ECO:0000313" key="2">
    <source>
        <dbReference type="EMBL" id="NPD91466.1"/>
    </source>
</evidence>
<name>A0ABX2ANF8_9BACT</name>
<dbReference type="PROSITE" id="PS50005">
    <property type="entry name" value="TPR"/>
    <property type="match status" value="1"/>
</dbReference>
<dbReference type="Gene3D" id="1.25.40.10">
    <property type="entry name" value="Tetratricopeptide repeat domain"/>
    <property type="match status" value="1"/>
</dbReference>
<sequence length="761" mass="86304">MSAEYDFSGLLEMTHGGNLAGVIHELENMSLAYPELGIDNSLRPLREEYYLMLEYWSRGYKDDDSGRRLESLISRFYTMLLDLSGSFMIRKSSFLTTMSKRLRSGARDWSADSLRVMMEDYVSDMALLELEPAHVREERMHAVMQSHYQAMDDLFCYVYTSGQWTPHTAEAYTAMLLSPTVDSADQQLVVSAVTLACMRVFDVKKVILLTEVYRRSTDEYVRQRALVGWALCCGGCRGAMSVYPDALGSMRSIMGESGVADELVDLQKQLIYTFNADKDARTINEEIMPGLLKNSDMSITLGGIKENDADPLADILNPNQGEGKIEQLEAQINRMKDMEKAGSDIYFGGFSQMKRFPFFSRMSNWLMPFNLGHPDLWQYRSALKGNSAFLDNILKANVFCNSDRYSFAIVVTQMMDRIPENMREMLNRPEALGMALGMPGATDGLDTESPIRIRRLYLQDLMRFFRLYSNRSELPDNPFNVKDEQLTEKHVFLASPVFDCEAVRRRFVEVCTFLSRFSGTFNVAEKMLLGIGVSDRDFDYNMLLAGMYLRESVNTASAYMNGSALEYYANVLDSNPDDARALYGYGKCCLKLELYDKAVPVYSRLMEMYPDNAKYTLCYCMCMVKLGNYDEARPLLFRIDYEHPGNALIKETLAVTLIGQGEYGSAKSILAELIQSSTATAAHYRGYAYCLWAEGDIVAAAGNFVKCIESENRGKSRESLLVDIYSGVKDADFSVMFSKDISDEDIRMMCEYVYRLIVSGE</sequence>
<comment type="caution">
    <text evidence="2">The sequence shown here is derived from an EMBL/GenBank/DDBJ whole genome shotgun (WGS) entry which is preliminary data.</text>
</comment>
<feature type="repeat" description="TPR" evidence="1">
    <location>
        <begin position="579"/>
        <end position="612"/>
    </location>
</feature>